<reference evidence="4 5" key="1">
    <citation type="submission" date="2017-03" db="EMBL/GenBank/DDBJ databases">
        <authorList>
            <person name="Safronova V.I."/>
            <person name="Sazanova A.L."/>
            <person name="Chirak E.R."/>
        </authorList>
    </citation>
    <scope>NUCLEOTIDE SEQUENCE [LARGE SCALE GENOMIC DNA]</scope>
    <source>
        <strain evidence="4 5">Opo-243</strain>
    </source>
</reference>
<dbReference type="RefSeq" id="WP_129274565.1">
    <property type="nucleotide sequence ID" value="NZ_MZXW01000050.1"/>
</dbReference>
<dbReference type="EMBL" id="MZXW01000050">
    <property type="protein sequence ID" value="RXT36422.1"/>
    <property type="molecule type" value="Genomic_DNA"/>
</dbReference>
<gene>
    <name evidence="4" type="ORF">B5V03_32690</name>
</gene>
<evidence type="ECO:0000313" key="4">
    <source>
        <dbReference type="EMBL" id="RXT36422.1"/>
    </source>
</evidence>
<dbReference type="SUPFAM" id="SSF53850">
    <property type="entry name" value="Periplasmic binding protein-like II"/>
    <property type="match status" value="1"/>
</dbReference>
<comment type="caution">
    <text evidence="4">The sequence shown here is derived from an EMBL/GenBank/DDBJ whole genome shotgun (WGS) entry which is preliminary data.</text>
</comment>
<proteinExistence type="predicted"/>
<feature type="chain" id="PRO_5020282985" description="Solute-binding protein family 3/N-terminal domain-containing protein" evidence="2">
    <location>
        <begin position="26"/>
        <end position="288"/>
    </location>
</feature>
<dbReference type="OrthoDB" id="7248418at2"/>
<evidence type="ECO:0000259" key="3">
    <source>
        <dbReference type="SMART" id="SM00062"/>
    </source>
</evidence>
<dbReference type="InterPro" id="IPR001638">
    <property type="entry name" value="Solute-binding_3/MltF_N"/>
</dbReference>
<dbReference type="PANTHER" id="PTHR35936:SF17">
    <property type="entry name" value="ARGININE-BINDING EXTRACELLULAR PROTEIN ARTP"/>
    <property type="match status" value="1"/>
</dbReference>
<dbReference type="Proteomes" id="UP000290819">
    <property type="component" value="Unassembled WGS sequence"/>
</dbReference>
<name>A0A4V1P456_9BRAD</name>
<feature type="signal peptide" evidence="2">
    <location>
        <begin position="1"/>
        <end position="25"/>
    </location>
</feature>
<evidence type="ECO:0000256" key="2">
    <source>
        <dbReference type="SAM" id="SignalP"/>
    </source>
</evidence>
<dbReference type="Pfam" id="PF00497">
    <property type="entry name" value="SBP_bac_3"/>
    <property type="match status" value="1"/>
</dbReference>
<dbReference type="AlphaFoldDB" id="A0A4V1P456"/>
<dbReference type="Gene3D" id="3.40.190.10">
    <property type="entry name" value="Periplasmic binding protein-like II"/>
    <property type="match status" value="2"/>
</dbReference>
<dbReference type="PANTHER" id="PTHR35936">
    <property type="entry name" value="MEMBRANE-BOUND LYTIC MUREIN TRANSGLYCOSYLASE F"/>
    <property type="match status" value="1"/>
</dbReference>
<evidence type="ECO:0000313" key="5">
    <source>
        <dbReference type="Proteomes" id="UP000290819"/>
    </source>
</evidence>
<feature type="domain" description="Solute-binding protein family 3/N-terminal" evidence="3">
    <location>
        <begin position="35"/>
        <end position="255"/>
    </location>
</feature>
<keyword evidence="5" id="KW-1185">Reference proteome</keyword>
<accession>A0A4V1P456</accession>
<keyword evidence="1 2" id="KW-0732">Signal</keyword>
<protein>
    <recommendedName>
        <fullName evidence="3">Solute-binding protein family 3/N-terminal domain-containing protein</fullName>
    </recommendedName>
</protein>
<sequence length="288" mass="31715">MTLRSKLVAIALVLGGVQIAIRANAQEADHPSEKPLVVASDFGVAPWMVRGTSGPEGFGADLINEIGKDLGRPKVEIVDINFSGLFAALFAKRVEFLVNPLNLTAERSERMLYTEPLFTTGNGFLVRVADEMKGFEDLKGKSVAVNRGTISDTWATANAEKYGFEVQRYDTFPDSVQAILTRRAFTALNEIPTTVYAASQNKAIKVGYKDFSGRNFAYAFRLEDVEYRNKVENVIECMKLDGRLRKLHEKWYGAAPDAGSAIETVFFGYGPPGFKGFEPTAHVPACKK</sequence>
<evidence type="ECO:0000256" key="1">
    <source>
        <dbReference type="ARBA" id="ARBA00022729"/>
    </source>
</evidence>
<organism evidence="4 5">
    <name type="scientific">Bradyrhizobium betae</name>
    <dbReference type="NCBI Taxonomy" id="244734"/>
    <lineage>
        <taxon>Bacteria</taxon>
        <taxon>Pseudomonadati</taxon>
        <taxon>Pseudomonadota</taxon>
        <taxon>Alphaproteobacteria</taxon>
        <taxon>Hyphomicrobiales</taxon>
        <taxon>Nitrobacteraceae</taxon>
        <taxon>Bradyrhizobium</taxon>
    </lineage>
</organism>
<dbReference type="CDD" id="cd13530">
    <property type="entry name" value="PBP2_peptides_like"/>
    <property type="match status" value="1"/>
</dbReference>
<dbReference type="SMART" id="SM00062">
    <property type="entry name" value="PBPb"/>
    <property type="match status" value="1"/>
</dbReference>